<dbReference type="PANTHER" id="PTHR12151:SF1">
    <property type="entry name" value="PROTEIN SCO1 HOMOLOG 2, MITOCHONDRIAL"/>
    <property type="match status" value="1"/>
</dbReference>
<dbReference type="AlphaFoldDB" id="A0A6J1BW99"/>
<dbReference type="GeneID" id="111005302"/>
<evidence type="ECO:0000256" key="1">
    <source>
        <dbReference type="ARBA" id="ARBA00010996"/>
    </source>
</evidence>
<comment type="similarity">
    <text evidence="1">Belongs to the SCO1/2 family.</text>
</comment>
<dbReference type="Proteomes" id="UP000504603">
    <property type="component" value="Unplaced"/>
</dbReference>
<dbReference type="CDD" id="cd02968">
    <property type="entry name" value="SCO"/>
    <property type="match status" value="1"/>
</dbReference>
<sequence>MPIFNSIFFSSKHHFRQARGLLQRFHPSNSVRSCKYSKSSKYNKEIPEVHPLISIDEQASRSRATYVIPAAVMSFVGLAALVHYNDERRAVLKGQGNSSDGNLVRGPIIGGPFTLTDTENRVVTEQNLRGNWSLLYFGYTSSPDVVPEQLQIMSKAIDILESRHNLKVLPVFVTIDPQRDNPSHLRAYLKEFDPRIVGLAGPVAAVRQMAQEYRVYFKKVEEEGGDYLIESSHKMYLLSPNLEVMRCCGIEYNAEELSQAILNVVQKTPQ</sequence>
<dbReference type="InterPro" id="IPR036249">
    <property type="entry name" value="Thioredoxin-like_sf"/>
</dbReference>
<evidence type="ECO:0000313" key="3">
    <source>
        <dbReference type="RefSeq" id="XP_022132448.1"/>
    </source>
</evidence>
<dbReference type="RefSeq" id="XP_022132448.1">
    <property type="nucleotide sequence ID" value="XM_022276756.1"/>
</dbReference>
<protein>
    <submittedName>
        <fullName evidence="3">Protein SCO1 homolog 2, mitochondrial</fullName>
    </submittedName>
</protein>
<dbReference type="OrthoDB" id="270009at2759"/>
<organism evidence="2 3">
    <name type="scientific">Momordica charantia</name>
    <name type="common">Bitter gourd</name>
    <name type="synonym">Balsam pear</name>
    <dbReference type="NCBI Taxonomy" id="3673"/>
    <lineage>
        <taxon>Eukaryota</taxon>
        <taxon>Viridiplantae</taxon>
        <taxon>Streptophyta</taxon>
        <taxon>Embryophyta</taxon>
        <taxon>Tracheophyta</taxon>
        <taxon>Spermatophyta</taxon>
        <taxon>Magnoliopsida</taxon>
        <taxon>eudicotyledons</taxon>
        <taxon>Gunneridae</taxon>
        <taxon>Pentapetalae</taxon>
        <taxon>rosids</taxon>
        <taxon>fabids</taxon>
        <taxon>Cucurbitales</taxon>
        <taxon>Cucurbitaceae</taxon>
        <taxon>Momordiceae</taxon>
        <taxon>Momordica</taxon>
    </lineage>
</organism>
<evidence type="ECO:0000313" key="2">
    <source>
        <dbReference type="Proteomes" id="UP000504603"/>
    </source>
</evidence>
<dbReference type="Pfam" id="PF02630">
    <property type="entry name" value="SCO1-SenC"/>
    <property type="match status" value="1"/>
</dbReference>
<dbReference type="InterPro" id="IPR003782">
    <property type="entry name" value="SCO1/SenC"/>
</dbReference>
<keyword evidence="2" id="KW-1185">Reference proteome</keyword>
<dbReference type="PANTHER" id="PTHR12151">
    <property type="entry name" value="ELECTRON TRANSPORT PROTIN SCO1/SENC FAMILY MEMBER"/>
    <property type="match status" value="1"/>
</dbReference>
<dbReference type="FunFam" id="3.40.30.10:FF:000013">
    <property type="entry name" value="Blast:Protein SCO1 homolog, mitochondrial"/>
    <property type="match status" value="1"/>
</dbReference>
<dbReference type="GO" id="GO:0033617">
    <property type="term" value="P:mitochondrial respiratory chain complex IV assembly"/>
    <property type="evidence" value="ECO:0007669"/>
    <property type="project" value="TreeGrafter"/>
</dbReference>
<dbReference type="KEGG" id="mcha:111005302"/>
<dbReference type="SUPFAM" id="SSF52833">
    <property type="entry name" value="Thioredoxin-like"/>
    <property type="match status" value="1"/>
</dbReference>
<accession>A0A6J1BW99</accession>
<name>A0A6J1BW99_MOMCH</name>
<gene>
    <name evidence="3" type="primary">LOC111005302</name>
</gene>
<proteinExistence type="inferred from homology"/>
<dbReference type="GO" id="GO:0005739">
    <property type="term" value="C:mitochondrion"/>
    <property type="evidence" value="ECO:0007669"/>
    <property type="project" value="GOC"/>
</dbReference>
<dbReference type="Gene3D" id="3.40.30.10">
    <property type="entry name" value="Glutaredoxin"/>
    <property type="match status" value="1"/>
</dbReference>
<reference evidence="3" key="1">
    <citation type="submission" date="2025-08" db="UniProtKB">
        <authorList>
            <consortium name="RefSeq"/>
        </authorList>
    </citation>
    <scope>IDENTIFICATION</scope>
    <source>
        <strain evidence="3">OHB3-1</strain>
    </source>
</reference>